<reference evidence="1" key="1">
    <citation type="journal article" date="2014" name="Front. Microbiol.">
        <title>High frequency of phylogenetically diverse reductive dehalogenase-homologous genes in deep subseafloor sedimentary metagenomes.</title>
        <authorList>
            <person name="Kawai M."/>
            <person name="Futagami T."/>
            <person name="Toyoda A."/>
            <person name="Takaki Y."/>
            <person name="Nishi S."/>
            <person name="Hori S."/>
            <person name="Arai W."/>
            <person name="Tsubouchi T."/>
            <person name="Morono Y."/>
            <person name="Uchiyama I."/>
            <person name="Ito T."/>
            <person name="Fujiyama A."/>
            <person name="Inagaki F."/>
            <person name="Takami H."/>
        </authorList>
    </citation>
    <scope>NUCLEOTIDE SEQUENCE</scope>
    <source>
        <strain evidence="1">Expedition CK06-06</strain>
    </source>
</reference>
<organism evidence="1">
    <name type="scientific">marine sediment metagenome</name>
    <dbReference type="NCBI Taxonomy" id="412755"/>
    <lineage>
        <taxon>unclassified sequences</taxon>
        <taxon>metagenomes</taxon>
        <taxon>ecological metagenomes</taxon>
    </lineage>
</organism>
<sequence length="197" mass="23064">MNLCKKFIFLGLILIFIITSFAMFSFASEEKDYINRALKLIDEEKYNEAVIELEEALMVVRSKANLEFVNITFTDEEAWGFGMYNQREDAIFAQGETFLIYGEARNYTIKEIKKGLYEIYIKEDMYILDKNNNVLFKQEDFLDYHITSHSKNFDLFITNTLTQTSPFPVGDYKFLLILKDVFSGKTTEVTIDFTVVE</sequence>
<comment type="caution">
    <text evidence="1">The sequence shown here is derived from an EMBL/GenBank/DDBJ whole genome shotgun (WGS) entry which is preliminary data.</text>
</comment>
<name>X0RSP6_9ZZZZ</name>
<proteinExistence type="predicted"/>
<evidence type="ECO:0000313" key="1">
    <source>
        <dbReference type="EMBL" id="GAF71793.1"/>
    </source>
</evidence>
<accession>X0RSP6</accession>
<protein>
    <submittedName>
        <fullName evidence="1">Uncharacterized protein</fullName>
    </submittedName>
</protein>
<dbReference type="EMBL" id="BARS01000098">
    <property type="protein sequence ID" value="GAF71793.1"/>
    <property type="molecule type" value="Genomic_DNA"/>
</dbReference>
<gene>
    <name evidence="1" type="ORF">S01H1_00292</name>
</gene>
<dbReference type="AlphaFoldDB" id="X0RSP6"/>